<comment type="catalytic activity">
    <reaction evidence="10">
        <text>a monoacylglycerol + H2O = glycerol + a fatty acid + H(+)</text>
        <dbReference type="Rhea" id="RHEA:15245"/>
        <dbReference type="ChEBI" id="CHEBI:15377"/>
        <dbReference type="ChEBI" id="CHEBI:15378"/>
        <dbReference type="ChEBI" id="CHEBI:17408"/>
        <dbReference type="ChEBI" id="CHEBI:17754"/>
        <dbReference type="ChEBI" id="CHEBI:28868"/>
    </reaction>
</comment>
<comment type="caution">
    <text evidence="12">The sequence shown here is derived from an EMBL/GenBank/DDBJ whole genome shotgun (WGS) entry which is preliminary data.</text>
</comment>
<comment type="catalytic activity">
    <reaction evidence="9">
        <text>a diacylglycerol + H2O = a monoacylglycerol + a fatty acid + H(+)</text>
        <dbReference type="Rhea" id="RHEA:32731"/>
        <dbReference type="ChEBI" id="CHEBI:15377"/>
        <dbReference type="ChEBI" id="CHEBI:15378"/>
        <dbReference type="ChEBI" id="CHEBI:17408"/>
        <dbReference type="ChEBI" id="CHEBI:18035"/>
        <dbReference type="ChEBI" id="CHEBI:28868"/>
    </reaction>
</comment>
<comment type="similarity">
    <text evidence="8">Belongs to the AB hydrolase superfamily. Lipase family. Class 3 subfamily.</text>
</comment>
<evidence type="ECO:0000256" key="3">
    <source>
        <dbReference type="ARBA" id="ARBA00022729"/>
    </source>
</evidence>
<dbReference type="PANTHER" id="PTHR45856:SF25">
    <property type="entry name" value="FUNGAL LIPASE-LIKE DOMAIN-CONTAINING PROTEIN"/>
    <property type="match status" value="1"/>
</dbReference>
<gene>
    <name evidence="12" type="ORF">Malapachy_1317</name>
</gene>
<dbReference type="PANTHER" id="PTHR45856">
    <property type="entry name" value="ALPHA/BETA-HYDROLASES SUPERFAMILY PROTEIN"/>
    <property type="match status" value="1"/>
</dbReference>
<evidence type="ECO:0000256" key="9">
    <source>
        <dbReference type="ARBA" id="ARBA00047591"/>
    </source>
</evidence>
<evidence type="ECO:0000256" key="2">
    <source>
        <dbReference type="ARBA" id="ARBA00022525"/>
    </source>
</evidence>
<dbReference type="InterPro" id="IPR051218">
    <property type="entry name" value="Sec_MonoDiacylglyc_Lipase"/>
</dbReference>
<dbReference type="GO" id="GO:0016787">
    <property type="term" value="F:hydrolase activity"/>
    <property type="evidence" value="ECO:0007669"/>
    <property type="project" value="UniProtKB-KW"/>
</dbReference>
<evidence type="ECO:0000259" key="11">
    <source>
        <dbReference type="Pfam" id="PF01764"/>
    </source>
</evidence>
<evidence type="ECO:0000256" key="5">
    <source>
        <dbReference type="ARBA" id="ARBA00022963"/>
    </source>
</evidence>
<dbReference type="Gene3D" id="3.40.50.1820">
    <property type="entry name" value="alpha/beta hydrolase"/>
    <property type="match status" value="1"/>
</dbReference>
<dbReference type="VEuPathDB" id="FungiDB:Malapachy_1317"/>
<reference evidence="12 13" key="1">
    <citation type="submission" date="2015-07" db="EMBL/GenBank/DDBJ databases">
        <title>Draft Genome Sequence of Malassezia furfur CBS1878 and Malassezia pachydermatis CBS1879.</title>
        <authorList>
            <person name="Triana S."/>
            <person name="Ohm R."/>
            <person name="Gonzalez A."/>
            <person name="DeCock H."/>
            <person name="Restrepo S."/>
            <person name="Celis A."/>
        </authorList>
    </citation>
    <scope>NUCLEOTIDE SEQUENCE [LARGE SCALE GENOMIC DNA]</scope>
    <source>
        <strain evidence="12 13">CBS 1879</strain>
    </source>
</reference>
<keyword evidence="7" id="KW-1015">Disulfide bond</keyword>
<dbReference type="AlphaFoldDB" id="A0A0M8MHQ4"/>
<keyword evidence="6" id="KW-0443">Lipid metabolism</keyword>
<accession>A0A0M8MHQ4</accession>
<proteinExistence type="inferred from homology"/>
<dbReference type="InterPro" id="IPR029058">
    <property type="entry name" value="AB_hydrolase_fold"/>
</dbReference>
<organism evidence="12 13">
    <name type="scientific">Malassezia pachydermatis</name>
    <dbReference type="NCBI Taxonomy" id="77020"/>
    <lineage>
        <taxon>Eukaryota</taxon>
        <taxon>Fungi</taxon>
        <taxon>Dikarya</taxon>
        <taxon>Basidiomycota</taxon>
        <taxon>Ustilaginomycotina</taxon>
        <taxon>Malasseziomycetes</taxon>
        <taxon>Malasseziales</taxon>
        <taxon>Malasseziaceae</taxon>
        <taxon>Malassezia</taxon>
    </lineage>
</organism>
<evidence type="ECO:0000256" key="1">
    <source>
        <dbReference type="ARBA" id="ARBA00004613"/>
    </source>
</evidence>
<dbReference type="GO" id="GO:0016042">
    <property type="term" value="P:lipid catabolic process"/>
    <property type="evidence" value="ECO:0007669"/>
    <property type="project" value="UniProtKB-KW"/>
</dbReference>
<name>A0A0M8MHQ4_9BASI</name>
<evidence type="ECO:0000256" key="10">
    <source>
        <dbReference type="ARBA" id="ARBA00048461"/>
    </source>
</evidence>
<dbReference type="Pfam" id="PF01764">
    <property type="entry name" value="Lipase_3"/>
    <property type="match status" value="1"/>
</dbReference>
<feature type="domain" description="Fungal lipase-type" evidence="11">
    <location>
        <begin position="34"/>
        <end position="172"/>
    </location>
</feature>
<evidence type="ECO:0000313" key="12">
    <source>
        <dbReference type="EMBL" id="KOS12696.1"/>
    </source>
</evidence>
<dbReference type="GeneID" id="28727697"/>
<evidence type="ECO:0000313" key="13">
    <source>
        <dbReference type="Proteomes" id="UP000037751"/>
    </source>
</evidence>
<keyword evidence="4" id="KW-0378">Hydrolase</keyword>
<sequence length="240" mass="26623">MEIGDAKLLWSQWLGIVNQRVNVFHSKSLGVSVAFESTTGSLFSILHDADFFLTKPVGPLAPALNDHAWIDQGFQGAYLDIAEPTFAQVKKAMKDYNETRVSIVGHSLGAAMALLAAMDYDHRLKHGVHHCFAFGLPRTGNAAFAKQVDDQLLGKFYYVVNGKDWVPHMPSREWGYQHPSGQIWINPPNTAHWAFYPGQENHYGANSVEPIWTFEDHHGVYFHTGLGHGPGKCPAEVNAA</sequence>
<keyword evidence="13" id="KW-1185">Reference proteome</keyword>
<evidence type="ECO:0000256" key="4">
    <source>
        <dbReference type="ARBA" id="ARBA00022801"/>
    </source>
</evidence>
<comment type="subcellular location">
    <subcellularLocation>
        <location evidence="1">Secreted</location>
    </subcellularLocation>
</comment>
<keyword evidence="3" id="KW-0732">Signal</keyword>
<dbReference type="OrthoDB" id="426718at2759"/>
<dbReference type="RefSeq" id="XP_017990328.1">
    <property type="nucleotide sequence ID" value="XM_018135822.1"/>
</dbReference>
<dbReference type="GO" id="GO:0005576">
    <property type="term" value="C:extracellular region"/>
    <property type="evidence" value="ECO:0007669"/>
    <property type="project" value="UniProtKB-SubCell"/>
</dbReference>
<dbReference type="CDD" id="cd00519">
    <property type="entry name" value="Lipase_3"/>
    <property type="match status" value="1"/>
</dbReference>
<keyword evidence="5" id="KW-0442">Lipid degradation</keyword>
<dbReference type="SUPFAM" id="SSF53474">
    <property type="entry name" value="alpha/beta-Hydrolases"/>
    <property type="match status" value="1"/>
</dbReference>
<evidence type="ECO:0000256" key="7">
    <source>
        <dbReference type="ARBA" id="ARBA00023157"/>
    </source>
</evidence>
<dbReference type="Proteomes" id="UP000037751">
    <property type="component" value="Unassembled WGS sequence"/>
</dbReference>
<dbReference type="InterPro" id="IPR002921">
    <property type="entry name" value="Fungal_lipase-type"/>
</dbReference>
<dbReference type="EMBL" id="LGAV01000009">
    <property type="protein sequence ID" value="KOS12696.1"/>
    <property type="molecule type" value="Genomic_DNA"/>
</dbReference>
<keyword evidence="2" id="KW-0964">Secreted</keyword>
<evidence type="ECO:0000256" key="8">
    <source>
        <dbReference type="ARBA" id="ARBA00043996"/>
    </source>
</evidence>
<evidence type="ECO:0000256" key="6">
    <source>
        <dbReference type="ARBA" id="ARBA00023098"/>
    </source>
</evidence>
<protein>
    <submittedName>
        <fullName evidence="12">Putative secretory lipase (Family 3)</fullName>
    </submittedName>
</protein>